<dbReference type="InterPro" id="IPR028098">
    <property type="entry name" value="Glyco_trans_4-like_N"/>
</dbReference>
<dbReference type="PANTHER" id="PTHR45947">
    <property type="entry name" value="SULFOQUINOVOSYL TRANSFERASE SQD2"/>
    <property type="match status" value="1"/>
</dbReference>
<proteinExistence type="predicted"/>
<feature type="domain" description="Glycosyltransferase subfamily 4-like N-terminal" evidence="2">
    <location>
        <begin position="12"/>
        <end position="153"/>
    </location>
</feature>
<evidence type="ECO:0000259" key="1">
    <source>
        <dbReference type="Pfam" id="PF00534"/>
    </source>
</evidence>
<dbReference type="InterPro" id="IPR050194">
    <property type="entry name" value="Glycosyltransferase_grp1"/>
</dbReference>
<protein>
    <submittedName>
        <fullName evidence="3">Glycosyltransferase</fullName>
    </submittedName>
</protein>
<dbReference type="CDD" id="cd03808">
    <property type="entry name" value="GT4_CapM-like"/>
    <property type="match status" value="1"/>
</dbReference>
<feature type="domain" description="Glycosyl transferase family 1" evidence="1">
    <location>
        <begin position="190"/>
        <end position="347"/>
    </location>
</feature>
<keyword evidence="3" id="KW-0808">Transferase</keyword>
<dbReference type="AlphaFoldDB" id="W1YAE4"/>
<comment type="caution">
    <text evidence="3">The sequence shown here is derived from an EMBL/GenBank/DDBJ whole genome shotgun (WGS) entry which is preliminary data.</text>
</comment>
<evidence type="ECO:0000259" key="2">
    <source>
        <dbReference type="Pfam" id="PF13477"/>
    </source>
</evidence>
<sequence>MKIVVISSYTPSLFLFRLDMMKAFIKQGYDVIALGPDDEEKWEDKFKEYNIQYKSIYLERSGTSIINDLKTYKSIKKRLKEIKPDKVFSYHPKPVIYGSIAAHHAGVNEIYALVAGLGSVFRGEGLKNKIIKTIMKLEYKYACKNCNYVFFQNKDDQGEFINNKIVNYEDTFIINGSGVNTEKFEVVDMPEKEAFLFIGRLIKDKGLIEYLEACKVIKSKYKDVRCMLVGPFDTNPSSIKQDELEPYIKDKTIEYFGEQEDVRPYIEQCSTFVLPSYHEGTPKTVLESMSMGRAIITTDAPGCRETVINEKNGFLVKTKDVDDLVEKMELIIKNKDLSKKMGIESRKIVMEKYDVNLVNESIMKAMNML</sequence>
<dbReference type="InterPro" id="IPR001296">
    <property type="entry name" value="Glyco_trans_1"/>
</dbReference>
<accession>W1YAE4</accession>
<dbReference type="Pfam" id="PF13477">
    <property type="entry name" value="Glyco_trans_4_2"/>
    <property type="match status" value="1"/>
</dbReference>
<dbReference type="GO" id="GO:0016757">
    <property type="term" value="F:glycosyltransferase activity"/>
    <property type="evidence" value="ECO:0007669"/>
    <property type="project" value="InterPro"/>
</dbReference>
<evidence type="ECO:0000313" key="3">
    <source>
        <dbReference type="EMBL" id="ETJ39326.1"/>
    </source>
</evidence>
<dbReference type="Gene3D" id="3.40.50.2000">
    <property type="entry name" value="Glycogen Phosphorylase B"/>
    <property type="match status" value="2"/>
</dbReference>
<dbReference type="PANTHER" id="PTHR45947:SF3">
    <property type="entry name" value="SULFOQUINOVOSYL TRANSFERASE SQD2"/>
    <property type="match status" value="1"/>
</dbReference>
<name>W1YAE4_9ZZZZ</name>
<organism evidence="3">
    <name type="scientific">human gut metagenome</name>
    <dbReference type="NCBI Taxonomy" id="408170"/>
    <lineage>
        <taxon>unclassified sequences</taxon>
        <taxon>metagenomes</taxon>
        <taxon>organismal metagenomes</taxon>
    </lineage>
</organism>
<dbReference type="EMBL" id="AZMM01006809">
    <property type="protein sequence ID" value="ETJ39326.1"/>
    <property type="molecule type" value="Genomic_DNA"/>
</dbReference>
<reference evidence="3" key="1">
    <citation type="submission" date="2013-12" db="EMBL/GenBank/DDBJ databases">
        <title>A Varibaculum cambriense genome reconstructed from a premature infant gut community with otherwise low bacterial novelty that shifts toward anaerobic metabolism during the third week of life.</title>
        <authorList>
            <person name="Brown C.T."/>
            <person name="Sharon I."/>
            <person name="Thomas B.C."/>
            <person name="Castelle C.J."/>
            <person name="Morowitz M.J."/>
            <person name="Banfield J.F."/>
        </authorList>
    </citation>
    <scope>NUCLEOTIDE SEQUENCE</scope>
</reference>
<dbReference type="SUPFAM" id="SSF53756">
    <property type="entry name" value="UDP-Glycosyltransferase/glycogen phosphorylase"/>
    <property type="match status" value="1"/>
</dbReference>
<dbReference type="Pfam" id="PF00534">
    <property type="entry name" value="Glycos_transf_1"/>
    <property type="match status" value="1"/>
</dbReference>
<gene>
    <name evidence="3" type="ORF">Q604_UNBC06809G0004</name>
</gene>